<feature type="transmembrane region" description="Helical" evidence="7">
    <location>
        <begin position="65"/>
        <end position="86"/>
    </location>
</feature>
<keyword evidence="10" id="KW-1185">Reference proteome</keyword>
<dbReference type="InterPro" id="IPR003661">
    <property type="entry name" value="HisK_dim/P_dom"/>
</dbReference>
<feature type="transmembrane region" description="Helical" evidence="7">
    <location>
        <begin position="181"/>
        <end position="200"/>
    </location>
</feature>
<evidence type="ECO:0000313" key="10">
    <source>
        <dbReference type="Proteomes" id="UP000199060"/>
    </source>
</evidence>
<dbReference type="SUPFAM" id="SSF47384">
    <property type="entry name" value="Homodimeric domain of signal transducing histidine kinase"/>
    <property type="match status" value="1"/>
</dbReference>
<evidence type="ECO:0000256" key="7">
    <source>
        <dbReference type="SAM" id="Phobius"/>
    </source>
</evidence>
<dbReference type="GO" id="GO:0004721">
    <property type="term" value="F:phosphoprotein phosphatase activity"/>
    <property type="evidence" value="ECO:0007669"/>
    <property type="project" value="TreeGrafter"/>
</dbReference>
<evidence type="ECO:0000259" key="8">
    <source>
        <dbReference type="PROSITE" id="PS50109"/>
    </source>
</evidence>
<gene>
    <name evidence="9" type="ORF">SAMN04488104_101537</name>
</gene>
<keyword evidence="7" id="KW-0472">Membrane</keyword>
<dbReference type="PANTHER" id="PTHR45453:SF1">
    <property type="entry name" value="PHOSPHATE REGULON SENSOR PROTEIN PHOR"/>
    <property type="match status" value="1"/>
</dbReference>
<feature type="transmembrane region" description="Helical" evidence="7">
    <location>
        <begin position="212"/>
        <end position="230"/>
    </location>
</feature>
<comment type="catalytic activity">
    <reaction evidence="1">
        <text>ATP + protein L-histidine = ADP + protein N-phospho-L-histidine.</text>
        <dbReference type="EC" id="2.7.13.3"/>
    </reaction>
</comment>
<dbReference type="InterPro" id="IPR004358">
    <property type="entry name" value="Sig_transdc_His_kin-like_C"/>
</dbReference>
<dbReference type="InterPro" id="IPR003594">
    <property type="entry name" value="HATPase_dom"/>
</dbReference>
<dbReference type="PANTHER" id="PTHR45453">
    <property type="entry name" value="PHOSPHATE REGULON SENSOR PROTEIN PHOR"/>
    <property type="match status" value="1"/>
</dbReference>
<reference evidence="10" key="1">
    <citation type="submission" date="2016-10" db="EMBL/GenBank/DDBJ databases">
        <authorList>
            <person name="Varghese N."/>
            <person name="Submissions S."/>
        </authorList>
    </citation>
    <scope>NUCLEOTIDE SEQUENCE [LARGE SCALE GENOMIC DNA]</scope>
    <source>
        <strain evidence="10">DSM 23095</strain>
    </source>
</reference>
<dbReference type="Pfam" id="PF02518">
    <property type="entry name" value="HATPase_c"/>
    <property type="match status" value="1"/>
</dbReference>
<dbReference type="InterPro" id="IPR036890">
    <property type="entry name" value="HATPase_C_sf"/>
</dbReference>
<dbReference type="SMART" id="SM00387">
    <property type="entry name" value="HATPase_c"/>
    <property type="match status" value="1"/>
</dbReference>
<dbReference type="OrthoDB" id="1269247at2"/>
<dbReference type="InterPro" id="IPR036097">
    <property type="entry name" value="HisK_dim/P_sf"/>
</dbReference>
<proteinExistence type="predicted"/>
<evidence type="ECO:0000256" key="2">
    <source>
        <dbReference type="ARBA" id="ARBA00012438"/>
    </source>
</evidence>
<dbReference type="RefSeq" id="WP_087939085.1">
    <property type="nucleotide sequence ID" value="NZ_FNAC01000015.1"/>
</dbReference>
<dbReference type="Pfam" id="PF16927">
    <property type="entry name" value="HisKA_7TM"/>
    <property type="match status" value="1"/>
</dbReference>
<evidence type="ECO:0000256" key="3">
    <source>
        <dbReference type="ARBA" id="ARBA00022553"/>
    </source>
</evidence>
<feature type="transmembrane region" description="Helical" evidence="7">
    <location>
        <begin position="6"/>
        <end position="28"/>
    </location>
</feature>
<evidence type="ECO:0000256" key="4">
    <source>
        <dbReference type="ARBA" id="ARBA00022679"/>
    </source>
</evidence>
<name>A0A1G6S2L4_9BACT</name>
<dbReference type="InterPro" id="IPR050351">
    <property type="entry name" value="BphY/WalK/GraS-like"/>
</dbReference>
<dbReference type="STRING" id="686796.SAMN04488104_101537"/>
<evidence type="ECO:0000256" key="1">
    <source>
        <dbReference type="ARBA" id="ARBA00000085"/>
    </source>
</evidence>
<keyword evidence="6" id="KW-0902">Two-component regulatory system</keyword>
<keyword evidence="4" id="KW-0808">Transferase</keyword>
<dbReference type="CDD" id="cd00082">
    <property type="entry name" value="HisKA"/>
    <property type="match status" value="1"/>
</dbReference>
<evidence type="ECO:0000313" key="9">
    <source>
        <dbReference type="EMBL" id="SDD11140.1"/>
    </source>
</evidence>
<evidence type="ECO:0000256" key="6">
    <source>
        <dbReference type="ARBA" id="ARBA00023012"/>
    </source>
</evidence>
<dbReference type="Gene3D" id="3.30.565.10">
    <property type="entry name" value="Histidine kinase-like ATPase, C-terminal domain"/>
    <property type="match status" value="1"/>
</dbReference>
<accession>A0A1G6S2L4</accession>
<keyword evidence="3" id="KW-0597">Phosphoprotein</keyword>
<dbReference type="InterPro" id="IPR031621">
    <property type="entry name" value="HisKA_7TM"/>
</dbReference>
<sequence>MELELNFFSSILIFTSIVVVGLSSFLAIKLNDSTRWISLTMIFVSTWSFFYGLELSSKSLEDMLFWIKLEYLGISFTPAIWVIFTLRYTGYPGWRKSWIFILTFVIPIITFFLVLTNESHQLHYADTWVIASGPFPVLGIEIGPWYLVHTIYSYIAFLLGTVILWKRFQFADPLFKTQTKFIIAAGIFPLVFNLIYQLGIIKPYEGIDLTPYAFIFTYLVMGFAILRYNLFSIKPIAHTKIMASIPRGVLVFDAKNKVVDFNPASRKFCAVPEKIKIGALATDIFKEKEEILQLITKGVQNTITITSTKASNSLIIKIEMIPILDKKSILGGTILLFEDITIATQVNQQLRDQAQDLKQLNELKDKFFSIISHDLKGPIFGVKELINMTEQGLISKDEFMEMLPEVSKNMEQVSILLENLLAWASSQLRGEFVEAVAFDLYPLLENQKKLLTRIAEENKIKITIQSHEKHRIFADKNMVDLIIRNLISNAIKFSQRDSEIKISTSLSEDTIKIDIQDSGAGIDAQNLKKLKEGISFTTRGIHNESGTGLGLVLVRDYLKKNNGKLEVKSQKEVGTTFSVYLPSA</sequence>
<dbReference type="CDD" id="cd00075">
    <property type="entry name" value="HATPase"/>
    <property type="match status" value="1"/>
</dbReference>
<keyword evidence="5 9" id="KW-0418">Kinase</keyword>
<organism evidence="9 10">
    <name type="scientific">Algoriphagus faecimaris</name>
    <dbReference type="NCBI Taxonomy" id="686796"/>
    <lineage>
        <taxon>Bacteria</taxon>
        <taxon>Pseudomonadati</taxon>
        <taxon>Bacteroidota</taxon>
        <taxon>Cytophagia</taxon>
        <taxon>Cytophagales</taxon>
        <taxon>Cyclobacteriaceae</taxon>
        <taxon>Algoriphagus</taxon>
    </lineage>
</organism>
<dbReference type="GO" id="GO:0016036">
    <property type="term" value="P:cellular response to phosphate starvation"/>
    <property type="evidence" value="ECO:0007669"/>
    <property type="project" value="TreeGrafter"/>
</dbReference>
<dbReference type="GO" id="GO:0000155">
    <property type="term" value="F:phosphorelay sensor kinase activity"/>
    <property type="evidence" value="ECO:0007669"/>
    <property type="project" value="InterPro"/>
</dbReference>
<dbReference type="AlphaFoldDB" id="A0A1G6S2L4"/>
<feature type="transmembrane region" description="Helical" evidence="7">
    <location>
        <begin position="98"/>
        <end position="116"/>
    </location>
</feature>
<dbReference type="GO" id="GO:0005886">
    <property type="term" value="C:plasma membrane"/>
    <property type="evidence" value="ECO:0007669"/>
    <property type="project" value="TreeGrafter"/>
</dbReference>
<dbReference type="Proteomes" id="UP000199060">
    <property type="component" value="Unassembled WGS sequence"/>
</dbReference>
<dbReference type="EMBL" id="FNAC01000015">
    <property type="protein sequence ID" value="SDD11140.1"/>
    <property type="molecule type" value="Genomic_DNA"/>
</dbReference>
<dbReference type="Gene3D" id="1.10.287.130">
    <property type="match status" value="1"/>
</dbReference>
<feature type="domain" description="Histidine kinase" evidence="8">
    <location>
        <begin position="370"/>
        <end position="584"/>
    </location>
</feature>
<keyword evidence="7" id="KW-0812">Transmembrane</keyword>
<dbReference type="SUPFAM" id="SSF55874">
    <property type="entry name" value="ATPase domain of HSP90 chaperone/DNA topoisomerase II/histidine kinase"/>
    <property type="match status" value="1"/>
</dbReference>
<evidence type="ECO:0000256" key="5">
    <source>
        <dbReference type="ARBA" id="ARBA00022777"/>
    </source>
</evidence>
<dbReference type="InterPro" id="IPR005467">
    <property type="entry name" value="His_kinase_dom"/>
</dbReference>
<protein>
    <recommendedName>
        <fullName evidence="2">histidine kinase</fullName>
        <ecNumber evidence="2">2.7.13.3</ecNumber>
    </recommendedName>
</protein>
<dbReference type="EC" id="2.7.13.3" evidence="2"/>
<dbReference type="PRINTS" id="PR00344">
    <property type="entry name" value="BCTRLSENSOR"/>
</dbReference>
<dbReference type="Gene3D" id="3.30.450.20">
    <property type="entry name" value="PAS domain"/>
    <property type="match status" value="1"/>
</dbReference>
<keyword evidence="7" id="KW-1133">Transmembrane helix</keyword>
<dbReference type="PROSITE" id="PS50109">
    <property type="entry name" value="HIS_KIN"/>
    <property type="match status" value="1"/>
</dbReference>
<feature type="transmembrane region" description="Helical" evidence="7">
    <location>
        <begin position="145"/>
        <end position="165"/>
    </location>
</feature>
<feature type="transmembrane region" description="Helical" evidence="7">
    <location>
        <begin position="35"/>
        <end position="53"/>
    </location>
</feature>